<dbReference type="InterPro" id="IPR051397">
    <property type="entry name" value="Zn-ADH-like_protein"/>
</dbReference>
<dbReference type="PANTHER" id="PTHR43677:SF4">
    <property type="entry name" value="QUINONE OXIDOREDUCTASE-LIKE PROTEIN 2"/>
    <property type="match status" value="1"/>
</dbReference>
<organism evidence="2 3">
    <name type="scientific">Cotesia congregata</name>
    <name type="common">Parasitoid wasp</name>
    <name type="synonym">Apanteles congregatus</name>
    <dbReference type="NCBI Taxonomy" id="51543"/>
    <lineage>
        <taxon>Eukaryota</taxon>
        <taxon>Metazoa</taxon>
        <taxon>Ecdysozoa</taxon>
        <taxon>Arthropoda</taxon>
        <taxon>Hexapoda</taxon>
        <taxon>Insecta</taxon>
        <taxon>Pterygota</taxon>
        <taxon>Neoptera</taxon>
        <taxon>Endopterygota</taxon>
        <taxon>Hymenoptera</taxon>
        <taxon>Apocrita</taxon>
        <taxon>Ichneumonoidea</taxon>
        <taxon>Braconidae</taxon>
        <taxon>Microgastrinae</taxon>
        <taxon>Cotesia</taxon>
    </lineage>
</organism>
<dbReference type="PANTHER" id="PTHR43677">
    <property type="entry name" value="SHORT-CHAIN DEHYDROGENASE/REDUCTASE"/>
    <property type="match status" value="1"/>
</dbReference>
<dbReference type="GO" id="GO:0016491">
    <property type="term" value="F:oxidoreductase activity"/>
    <property type="evidence" value="ECO:0007669"/>
    <property type="project" value="InterPro"/>
</dbReference>
<dbReference type="Proteomes" id="UP000786811">
    <property type="component" value="Unassembled WGS sequence"/>
</dbReference>
<dbReference type="Gene3D" id="3.40.50.720">
    <property type="entry name" value="NAD(P)-binding Rossmann-like Domain"/>
    <property type="match status" value="1"/>
</dbReference>
<dbReference type="Gene3D" id="3.90.180.10">
    <property type="entry name" value="Medium-chain alcohol dehydrogenases, catalytic domain"/>
    <property type="match status" value="1"/>
</dbReference>
<dbReference type="SUPFAM" id="SSF50129">
    <property type="entry name" value="GroES-like"/>
    <property type="match status" value="1"/>
</dbReference>
<protein>
    <submittedName>
        <fullName evidence="2">Similar to v1g238856: Quinone oxidoreductase-like protein 2 homolog (Nematostella vectensis)</fullName>
    </submittedName>
</protein>
<dbReference type="SMART" id="SM00829">
    <property type="entry name" value="PKS_ER"/>
    <property type="match status" value="1"/>
</dbReference>
<feature type="domain" description="Enoyl reductase (ER)" evidence="1">
    <location>
        <begin position="62"/>
        <end position="370"/>
    </location>
</feature>
<evidence type="ECO:0000313" key="2">
    <source>
        <dbReference type="EMBL" id="CAG5103737.1"/>
    </source>
</evidence>
<dbReference type="InterPro" id="IPR020843">
    <property type="entry name" value="ER"/>
</dbReference>
<proteinExistence type="predicted"/>
<dbReference type="EMBL" id="CAJNRD030001123">
    <property type="protein sequence ID" value="CAG5103737.1"/>
    <property type="molecule type" value="Genomic_DNA"/>
</dbReference>
<dbReference type="InterPro" id="IPR011032">
    <property type="entry name" value="GroES-like_sf"/>
</dbReference>
<dbReference type="Pfam" id="PF08240">
    <property type="entry name" value="ADH_N"/>
    <property type="match status" value="1"/>
</dbReference>
<name>A0A8J2HM39_COTCN</name>
<dbReference type="SUPFAM" id="SSF51735">
    <property type="entry name" value="NAD(P)-binding Rossmann-fold domains"/>
    <property type="match status" value="1"/>
</dbReference>
<accession>A0A8J2HM39</accession>
<dbReference type="OrthoDB" id="3509362at2759"/>
<dbReference type="InterPro" id="IPR013154">
    <property type="entry name" value="ADH-like_N"/>
</dbReference>
<dbReference type="AlphaFoldDB" id="A0A8J2HM39"/>
<keyword evidence="3" id="KW-1185">Reference proteome</keyword>
<sequence length="426" mass="47651">MSVIKCRLATNWVWKCNKLLLNINTRRLSKNTESDEKNVIPPREEGKMQGAVLKKFSEPFIIDNLDIPSINANEVLIDVQYCTLNGPDILKMKNLHRSPPKLPAILGYEVAGKLLEVGDQAKKQGFKVGDKVVALNKVQFGGLAERCVAEMTDIWKIPSSIKTLDTVCLMNNYLTALIGLEKKADLQENEIVVINVGLSGVEIVRDKGAFASLKYSDKKLMKKIVEFAAERDIKDVFDGAEGEKFKTMLECFTSIYKEDHQNSLLRDDNFAVLIEHLSREGRIIIAGFAVTKEDYDEDSSTQCPFSITGIDIVEFKEKNLESYREAGNDILQYHEEGLIKPSYSMVVGLHKINDAVKFITDLKCSDKVVVDLKNPEAEIKLKDKPGHEPGSFGYAPNALPVKLSETPSGPDPGLGRPNYFFSQIYL</sequence>
<dbReference type="GO" id="GO:0005739">
    <property type="term" value="C:mitochondrion"/>
    <property type="evidence" value="ECO:0007669"/>
    <property type="project" value="TreeGrafter"/>
</dbReference>
<evidence type="ECO:0000313" key="3">
    <source>
        <dbReference type="Proteomes" id="UP000786811"/>
    </source>
</evidence>
<dbReference type="InterPro" id="IPR036291">
    <property type="entry name" value="NAD(P)-bd_dom_sf"/>
</dbReference>
<reference evidence="2" key="1">
    <citation type="submission" date="2021-04" db="EMBL/GenBank/DDBJ databases">
        <authorList>
            <person name="Chebbi M.A.C M."/>
        </authorList>
    </citation>
    <scope>NUCLEOTIDE SEQUENCE</scope>
</reference>
<evidence type="ECO:0000259" key="1">
    <source>
        <dbReference type="SMART" id="SM00829"/>
    </source>
</evidence>
<comment type="caution">
    <text evidence="2">The sequence shown here is derived from an EMBL/GenBank/DDBJ whole genome shotgun (WGS) entry which is preliminary data.</text>
</comment>
<gene>
    <name evidence="2" type="ORF">HICCMSTLAB_LOCUS11659</name>
</gene>